<keyword evidence="7" id="KW-1185">Reference proteome</keyword>
<dbReference type="Pfam" id="PF10193">
    <property type="entry name" value="Telomere_reg-2"/>
    <property type="match status" value="1"/>
</dbReference>
<feature type="region of interest" description="Disordered" evidence="4">
    <location>
        <begin position="496"/>
        <end position="525"/>
    </location>
</feature>
<dbReference type="RefSeq" id="XP_031559836.1">
    <property type="nucleotide sequence ID" value="XM_031703976.1"/>
</dbReference>
<dbReference type="Gene3D" id="1.25.40.720">
    <property type="entry name" value="Telomere length regulation protein 2, C-terminal domain"/>
    <property type="match status" value="2"/>
</dbReference>
<organism evidence="7 8">
    <name type="scientific">Actinia tenebrosa</name>
    <name type="common">Australian red waratah sea anemone</name>
    <dbReference type="NCBI Taxonomy" id="6105"/>
    <lineage>
        <taxon>Eukaryota</taxon>
        <taxon>Metazoa</taxon>
        <taxon>Cnidaria</taxon>
        <taxon>Anthozoa</taxon>
        <taxon>Hexacorallia</taxon>
        <taxon>Actiniaria</taxon>
        <taxon>Actiniidae</taxon>
        <taxon>Actinia</taxon>
    </lineage>
</organism>
<dbReference type="PANTHER" id="PTHR15830:SF10">
    <property type="entry name" value="TELOMERE LENGTH REGULATION PROTEIN TEL2 HOMOLOG"/>
    <property type="match status" value="1"/>
</dbReference>
<keyword evidence="3" id="KW-0963">Cytoplasm</keyword>
<reference evidence="8" key="1">
    <citation type="submission" date="2025-08" db="UniProtKB">
        <authorList>
            <consortium name="RefSeq"/>
        </authorList>
    </citation>
    <scope>IDENTIFICATION</scope>
    <source>
        <tissue evidence="8">Tentacle</tissue>
    </source>
</reference>
<dbReference type="Pfam" id="PF25320">
    <property type="entry name" value="TELO2_ARM"/>
    <property type="match status" value="1"/>
</dbReference>
<feature type="domain" description="TELO2 ARM repeat" evidence="6">
    <location>
        <begin position="341"/>
        <end position="434"/>
    </location>
</feature>
<dbReference type="InterPro" id="IPR038528">
    <property type="entry name" value="TEL2_C_sf"/>
</dbReference>
<evidence type="ECO:0000256" key="1">
    <source>
        <dbReference type="ARBA" id="ARBA00004496"/>
    </source>
</evidence>
<dbReference type="GO" id="GO:0051879">
    <property type="term" value="F:Hsp90 protein binding"/>
    <property type="evidence" value="ECO:0007669"/>
    <property type="project" value="TreeGrafter"/>
</dbReference>
<dbReference type="FunFam" id="1.25.40.720:FF:000001">
    <property type="entry name" value="Telomere length regulation protein TEL2"/>
    <property type="match status" value="1"/>
</dbReference>
<dbReference type="GeneID" id="116296010"/>
<evidence type="ECO:0000256" key="3">
    <source>
        <dbReference type="ARBA" id="ARBA00022490"/>
    </source>
</evidence>
<dbReference type="GO" id="GO:0051083">
    <property type="term" value="P:'de novo' cotranslational protein folding"/>
    <property type="evidence" value="ECO:0007669"/>
    <property type="project" value="TreeGrafter"/>
</dbReference>
<name>A0A6P8HWY8_ACTTE</name>
<dbReference type="InterPro" id="IPR016024">
    <property type="entry name" value="ARM-type_fold"/>
</dbReference>
<comment type="subcellular location">
    <subcellularLocation>
        <location evidence="1">Cytoplasm</location>
    </subcellularLocation>
</comment>
<dbReference type="PANTHER" id="PTHR15830">
    <property type="entry name" value="TELOMERE LENGTH REGULATION PROTEIN TEL2 FAMILY MEMBER"/>
    <property type="match status" value="1"/>
</dbReference>
<dbReference type="InterPro" id="IPR051970">
    <property type="entry name" value="TEL2_Regulation"/>
</dbReference>
<evidence type="ECO:0000256" key="2">
    <source>
        <dbReference type="ARBA" id="ARBA00006133"/>
    </source>
</evidence>
<sequence length="850" mass="97135">MEDNFSLSIELQCFVHDQQKRVSSATNVEDIQETLAVIHEVFSQGSLPSFSSLDEKKFLKEEFSRKHYVGFADILLREPVINFLPNLDEEHKNKLDSFFLQGPASECFPVLVGAMSQSSKTNNIKTIISLLEKFVEEKRFVDIFVQKSMNLNQVDTDFTLKQRNFSEKQLVTLIVSLPERVANKLRSKMNSIFYPDKYFVKVAEQILEAMENLHSRLASNVKEVSFLFLSEVVGRLCMSGYGKSIVGVLLPSFEKWTMTSPLWSHICQKLIAEIPDHVIEPVIENLLKEAKNPGIVGKLLGDSILTNSRLEFLFTTKFLLLRYYSNVKVLINIIGYLSGCKRRHLLIAALCALFDSWSSNSAITHTPYNQHVYISCCILHITGYLSNDERQTHKHELLKKLLIGVQNHLESPEHKVRRLGMIVAECATAALEPNTERLSFEYEEDDESKLLKDLSKGLKAEVMQKTDGLKSRKTKMFESKVSLEKSQESELADVIKGRVGKENDDDEDDDLKPYNIDEEDTETQRPLRHLRDCMEALLDNNSDNMEKFESALKSLEKIVCALPGDLDEVCVELMKILLHLQDHFSTDNFQEMRFKAMTAITVRCPVPVAKFLTDEFYAANYSIIQRLDILDVLTASAQELSQPVELKQDKPGSKKFLPPGYNNQMNVESIPEWQRVVQERIEKKTKRFTKGPSKEQPKPVANRFSQVAGHFLFPLMTNYDHKQSTLDLLGDDCFVLGRLIYTLGVIIHSARGTPMVCTMGSAMIEFTWALRYHQEPVVRQVLVFALVMVFTSVPINLLFSERGAELFEVHNWLKDLMERDDNADVKRTAIQALMVLEDAFKREVMPQGKS</sequence>
<evidence type="ECO:0000313" key="8">
    <source>
        <dbReference type="RefSeq" id="XP_031559836.1"/>
    </source>
</evidence>
<dbReference type="GO" id="GO:0042162">
    <property type="term" value="F:telomeric DNA binding"/>
    <property type="evidence" value="ECO:0007669"/>
    <property type="project" value="TreeGrafter"/>
</dbReference>
<evidence type="ECO:0000259" key="5">
    <source>
        <dbReference type="Pfam" id="PF10193"/>
    </source>
</evidence>
<comment type="similarity">
    <text evidence="2">Belongs to the TEL2 family.</text>
</comment>
<dbReference type="InterPro" id="IPR019337">
    <property type="entry name" value="Telomere_length_regulation_dom"/>
</dbReference>
<feature type="domain" description="Telomere length regulation protein conserved" evidence="5">
    <location>
        <begin position="529"/>
        <end position="637"/>
    </location>
</feature>
<dbReference type="InterPro" id="IPR057348">
    <property type="entry name" value="TELO2_ARM"/>
</dbReference>
<dbReference type="OrthoDB" id="10258062at2759"/>
<dbReference type="GO" id="GO:0005829">
    <property type="term" value="C:cytosol"/>
    <property type="evidence" value="ECO:0007669"/>
    <property type="project" value="TreeGrafter"/>
</dbReference>
<evidence type="ECO:0000259" key="6">
    <source>
        <dbReference type="Pfam" id="PF25320"/>
    </source>
</evidence>
<feature type="compositionally biased region" description="Acidic residues" evidence="4">
    <location>
        <begin position="503"/>
        <end position="521"/>
    </location>
</feature>
<gene>
    <name evidence="8" type="primary">LOC116296010</name>
</gene>
<dbReference type="FunCoup" id="A0A6P8HWY8">
    <property type="interactions" value="1628"/>
</dbReference>
<proteinExistence type="inferred from homology"/>
<dbReference type="InParanoid" id="A0A6P8HWY8"/>
<dbReference type="AlphaFoldDB" id="A0A6P8HWY8"/>
<protein>
    <submittedName>
        <fullName evidence="8">Telomere length regulation protein TEL2 homolog</fullName>
    </submittedName>
</protein>
<dbReference type="KEGG" id="aten:116296010"/>
<dbReference type="Proteomes" id="UP000515163">
    <property type="component" value="Unplaced"/>
</dbReference>
<evidence type="ECO:0000313" key="7">
    <source>
        <dbReference type="Proteomes" id="UP000515163"/>
    </source>
</evidence>
<accession>A0A6P8HWY8</accession>
<evidence type="ECO:0000256" key="4">
    <source>
        <dbReference type="SAM" id="MobiDB-lite"/>
    </source>
</evidence>
<dbReference type="SUPFAM" id="SSF48371">
    <property type="entry name" value="ARM repeat"/>
    <property type="match status" value="1"/>
</dbReference>